<dbReference type="InterPro" id="IPR029044">
    <property type="entry name" value="Nucleotide-diphossugar_trans"/>
</dbReference>
<dbReference type="PANTHER" id="PTHR31646:SF1">
    <property type="entry name" value="ALPHA-1,2-MANNOSYLTRANSFERASE MNN2"/>
    <property type="match status" value="1"/>
</dbReference>
<dbReference type="PANTHER" id="PTHR31646">
    <property type="entry name" value="ALPHA-1,2-MANNOSYLTRANSFERASE MNN2"/>
    <property type="match status" value="1"/>
</dbReference>
<evidence type="ECO:0000256" key="5">
    <source>
        <dbReference type="ARBA" id="ARBA00022968"/>
    </source>
</evidence>
<dbReference type="GO" id="GO:0046354">
    <property type="term" value="P:mannan biosynthetic process"/>
    <property type="evidence" value="ECO:0007669"/>
    <property type="project" value="TreeGrafter"/>
</dbReference>
<evidence type="ECO:0000256" key="3">
    <source>
        <dbReference type="ARBA" id="ARBA00022679"/>
    </source>
</evidence>
<dbReference type="SUPFAM" id="SSF53448">
    <property type="entry name" value="Nucleotide-diphospho-sugar transferases"/>
    <property type="match status" value="1"/>
</dbReference>
<evidence type="ECO:0000256" key="6">
    <source>
        <dbReference type="ARBA" id="ARBA00022989"/>
    </source>
</evidence>
<evidence type="ECO:0000256" key="9">
    <source>
        <dbReference type="ARBA" id="ARBA00037847"/>
    </source>
</evidence>
<reference evidence="10" key="1">
    <citation type="journal article" date="2020" name="Nature">
        <title>Giant virus diversity and host interactions through global metagenomics.</title>
        <authorList>
            <person name="Schulz F."/>
            <person name="Roux S."/>
            <person name="Paez-Espino D."/>
            <person name="Jungbluth S."/>
            <person name="Walsh D.A."/>
            <person name="Denef V.J."/>
            <person name="McMahon K.D."/>
            <person name="Konstantinidis K.T."/>
            <person name="Eloe-Fadrosh E.A."/>
            <person name="Kyrpides N.C."/>
            <person name="Woyke T."/>
        </authorList>
    </citation>
    <scope>NUCLEOTIDE SEQUENCE</scope>
    <source>
        <strain evidence="10">GVMAG-M-3300018416-26</strain>
    </source>
</reference>
<evidence type="ECO:0000313" key="10">
    <source>
        <dbReference type="EMBL" id="QHS94308.1"/>
    </source>
</evidence>
<proteinExistence type="predicted"/>
<sequence length="381" mass="44983">MEPFLYKSIEDLKQSITNKEYIPLTHQYHTALHNHKKIYNRYTLYNVNRGIITAAGGNDLLLQSFVSINILRHHGCNLPIELYYADNEEMTDSFVKRMETLNVSCINVQDHSLFKNYNARNFSIKSIALFLSSFDETIWMDVDIIPFTNMESLFDHPYYKKNHYMFFPDIFTYGKYQNAYTEKTNKLMKLFGFSYVEYEHETDAGLFVIHKSKIPTDFIVTNLLFNINHNITYQYAYGDKELYNLCMKLCGIPYSTNDINVGIIGKYFEHNKLFCGNAVLFKKNDLDHEDSVYCAHMTLHNISHIPKYNNVWTKSIWTHYVTKPVDITLTVVQPINQELLIKNKYEKKFVTQLSKKIKDIHTEMYLLYKEFVATIMMIETK</sequence>
<keyword evidence="5" id="KW-0735">Signal-anchor</keyword>
<accession>A0A6C0BSD2</accession>
<evidence type="ECO:0000256" key="2">
    <source>
        <dbReference type="ARBA" id="ARBA00004606"/>
    </source>
</evidence>
<organism evidence="10">
    <name type="scientific">viral metagenome</name>
    <dbReference type="NCBI Taxonomy" id="1070528"/>
    <lineage>
        <taxon>unclassified sequences</taxon>
        <taxon>metagenomes</taxon>
        <taxon>organismal metagenomes</taxon>
    </lineage>
</organism>
<dbReference type="GO" id="GO:0000139">
    <property type="term" value="C:Golgi membrane"/>
    <property type="evidence" value="ECO:0007669"/>
    <property type="project" value="UniProtKB-SubCell"/>
</dbReference>
<dbReference type="Pfam" id="PF11051">
    <property type="entry name" value="Mannosyl_trans3"/>
    <property type="match status" value="1"/>
</dbReference>
<dbReference type="AlphaFoldDB" id="A0A6C0BSD2"/>
<evidence type="ECO:0000256" key="7">
    <source>
        <dbReference type="ARBA" id="ARBA00023034"/>
    </source>
</evidence>
<evidence type="ECO:0000256" key="8">
    <source>
        <dbReference type="ARBA" id="ARBA00023136"/>
    </source>
</evidence>
<dbReference type="EMBL" id="MN739219">
    <property type="protein sequence ID" value="QHS94308.1"/>
    <property type="molecule type" value="Genomic_DNA"/>
</dbReference>
<keyword evidence="8" id="KW-0472">Membrane</keyword>
<dbReference type="GO" id="GO:0000026">
    <property type="term" value="F:alpha-1,2-mannosyltransferase activity"/>
    <property type="evidence" value="ECO:0007669"/>
    <property type="project" value="TreeGrafter"/>
</dbReference>
<keyword evidence="3" id="KW-0808">Transferase</keyword>
<evidence type="ECO:0000256" key="1">
    <source>
        <dbReference type="ARBA" id="ARBA00004394"/>
    </source>
</evidence>
<protein>
    <recommendedName>
        <fullName evidence="11">Nucleotide-diphospho-sugar transferase domain-containing protein</fullName>
    </recommendedName>
</protein>
<keyword evidence="7" id="KW-0333">Golgi apparatus</keyword>
<keyword evidence="4" id="KW-0812">Transmembrane</keyword>
<dbReference type="Gene3D" id="3.90.550.10">
    <property type="entry name" value="Spore Coat Polysaccharide Biosynthesis Protein SpsA, Chain A"/>
    <property type="match status" value="1"/>
</dbReference>
<dbReference type="InterPro" id="IPR022751">
    <property type="entry name" value="Alpha_mannosyltransferase"/>
</dbReference>
<name>A0A6C0BSD2_9ZZZZ</name>
<keyword evidence="6" id="KW-1133">Transmembrane helix</keyword>
<comment type="subcellular location">
    <subcellularLocation>
        <location evidence="9">Endomembrane system</location>
        <topology evidence="9">Single-pass membrane protein</topology>
    </subcellularLocation>
    <subcellularLocation>
        <location evidence="1">Golgi apparatus membrane</location>
    </subcellularLocation>
    <subcellularLocation>
        <location evidence="2">Membrane</location>
        <topology evidence="2">Single-pass type II membrane protein</topology>
    </subcellularLocation>
</comment>
<evidence type="ECO:0000256" key="4">
    <source>
        <dbReference type="ARBA" id="ARBA00022692"/>
    </source>
</evidence>
<evidence type="ECO:0008006" key="11">
    <source>
        <dbReference type="Google" id="ProtNLM"/>
    </source>
</evidence>